<reference evidence="1" key="1">
    <citation type="submission" date="2021-03" db="EMBL/GenBank/DDBJ databases">
        <authorList>
            <person name="Bekaert M."/>
        </authorList>
    </citation>
    <scope>NUCLEOTIDE SEQUENCE</scope>
</reference>
<dbReference type="Proteomes" id="UP000683360">
    <property type="component" value="Unassembled WGS sequence"/>
</dbReference>
<evidence type="ECO:0000313" key="2">
    <source>
        <dbReference type="Proteomes" id="UP000683360"/>
    </source>
</evidence>
<protein>
    <submittedName>
        <fullName evidence="1">RB1</fullName>
    </submittedName>
</protein>
<dbReference type="OrthoDB" id="6145163at2759"/>
<sequence length="161" mass="18905">MCQQINEEDNKIITTGINTALDHFILSSEVYFVFYWNFREPQMAVVVGKAPIPHLPRSPPKTSQQESSGKVQILPLQRPNTGTHGYHQMSLPQKISFSRLPNIVNRMRRETLSSSRKKWRWYKGDNYVDKNSYTWRNLALFTHYQALLWTRDGAVKRSYTK</sequence>
<organism evidence="1 2">
    <name type="scientific">Mytilus edulis</name>
    <name type="common">Blue mussel</name>
    <dbReference type="NCBI Taxonomy" id="6550"/>
    <lineage>
        <taxon>Eukaryota</taxon>
        <taxon>Metazoa</taxon>
        <taxon>Spiralia</taxon>
        <taxon>Lophotrochozoa</taxon>
        <taxon>Mollusca</taxon>
        <taxon>Bivalvia</taxon>
        <taxon>Autobranchia</taxon>
        <taxon>Pteriomorphia</taxon>
        <taxon>Mytilida</taxon>
        <taxon>Mytiloidea</taxon>
        <taxon>Mytilidae</taxon>
        <taxon>Mytilinae</taxon>
        <taxon>Mytilus</taxon>
    </lineage>
</organism>
<gene>
    <name evidence="1" type="ORF">MEDL_49062</name>
</gene>
<comment type="caution">
    <text evidence="1">The sequence shown here is derived from an EMBL/GenBank/DDBJ whole genome shotgun (WGS) entry which is preliminary data.</text>
</comment>
<evidence type="ECO:0000313" key="1">
    <source>
        <dbReference type="EMBL" id="CAG2236537.1"/>
    </source>
</evidence>
<keyword evidence="2" id="KW-1185">Reference proteome</keyword>
<name>A0A8S3U782_MYTED</name>
<accession>A0A8S3U782</accession>
<proteinExistence type="predicted"/>
<dbReference type="EMBL" id="CAJPWZ010002359">
    <property type="protein sequence ID" value="CAG2236537.1"/>
    <property type="molecule type" value="Genomic_DNA"/>
</dbReference>
<dbReference type="AlphaFoldDB" id="A0A8S3U782"/>